<sequence>MHCDLLKSYSQLWEILKLALLITSLNQNMNYNHKIINMRQLMKPWPLRIHKPNNNSSTTSTTTTTVSATIAT</sequence>
<keyword evidence="2" id="KW-1185">Reference proteome</keyword>
<comment type="caution">
    <text evidence="1">The sequence shown here is derived from an EMBL/GenBank/DDBJ whole genome shotgun (WGS) entry which is preliminary data.</text>
</comment>
<proteinExistence type="predicted"/>
<reference evidence="2" key="1">
    <citation type="journal article" date="2023" name="G3 (Bethesda)">
        <title>Genome assembly and association tests identify interacting loci associated with vigor, precocity, and sex in interspecific pistachio rootstocks.</title>
        <authorList>
            <person name="Palmer W."/>
            <person name="Jacygrad E."/>
            <person name="Sagayaradj S."/>
            <person name="Cavanaugh K."/>
            <person name="Han R."/>
            <person name="Bertier L."/>
            <person name="Beede B."/>
            <person name="Kafkas S."/>
            <person name="Golino D."/>
            <person name="Preece J."/>
            <person name="Michelmore R."/>
        </authorList>
    </citation>
    <scope>NUCLEOTIDE SEQUENCE [LARGE SCALE GENOMIC DNA]</scope>
</reference>
<name>A0ACC1C2Z6_9ROSI</name>
<gene>
    <name evidence="1" type="ORF">Patl1_18375</name>
</gene>
<dbReference type="EMBL" id="CM047898">
    <property type="protein sequence ID" value="KAJ0106354.1"/>
    <property type="molecule type" value="Genomic_DNA"/>
</dbReference>
<accession>A0ACC1C2Z6</accession>
<protein>
    <submittedName>
        <fullName evidence="1">Uncharacterized protein</fullName>
    </submittedName>
</protein>
<dbReference type="Proteomes" id="UP001164250">
    <property type="component" value="Chromosome 2"/>
</dbReference>
<evidence type="ECO:0000313" key="1">
    <source>
        <dbReference type="EMBL" id="KAJ0106354.1"/>
    </source>
</evidence>
<organism evidence="1 2">
    <name type="scientific">Pistacia atlantica</name>
    <dbReference type="NCBI Taxonomy" id="434234"/>
    <lineage>
        <taxon>Eukaryota</taxon>
        <taxon>Viridiplantae</taxon>
        <taxon>Streptophyta</taxon>
        <taxon>Embryophyta</taxon>
        <taxon>Tracheophyta</taxon>
        <taxon>Spermatophyta</taxon>
        <taxon>Magnoliopsida</taxon>
        <taxon>eudicotyledons</taxon>
        <taxon>Gunneridae</taxon>
        <taxon>Pentapetalae</taxon>
        <taxon>rosids</taxon>
        <taxon>malvids</taxon>
        <taxon>Sapindales</taxon>
        <taxon>Anacardiaceae</taxon>
        <taxon>Pistacia</taxon>
    </lineage>
</organism>
<evidence type="ECO:0000313" key="2">
    <source>
        <dbReference type="Proteomes" id="UP001164250"/>
    </source>
</evidence>